<dbReference type="PANTHER" id="PTHR38681">
    <property type="entry name" value="RETROVIRUS-RELATED POL POLYPROTEIN FROM TRANSPOSON 412-LIKE PROTEIN-RELATED"/>
    <property type="match status" value="1"/>
</dbReference>
<gene>
    <name evidence="1" type="ORF">MEUPH1_LOCUS18081</name>
</gene>
<protein>
    <submittedName>
        <fullName evidence="1">Uncharacterized protein</fullName>
    </submittedName>
</protein>
<name>A0AAV0X4U9_9HEMI</name>
<accession>A0AAV0X4U9</accession>
<organism evidence="1 2">
    <name type="scientific">Macrosiphum euphorbiae</name>
    <name type="common">potato aphid</name>
    <dbReference type="NCBI Taxonomy" id="13131"/>
    <lineage>
        <taxon>Eukaryota</taxon>
        <taxon>Metazoa</taxon>
        <taxon>Ecdysozoa</taxon>
        <taxon>Arthropoda</taxon>
        <taxon>Hexapoda</taxon>
        <taxon>Insecta</taxon>
        <taxon>Pterygota</taxon>
        <taxon>Neoptera</taxon>
        <taxon>Paraneoptera</taxon>
        <taxon>Hemiptera</taxon>
        <taxon>Sternorrhyncha</taxon>
        <taxon>Aphidomorpha</taxon>
        <taxon>Aphidoidea</taxon>
        <taxon>Aphididae</taxon>
        <taxon>Macrosiphini</taxon>
        <taxon>Macrosiphum</taxon>
    </lineage>
</organism>
<proteinExistence type="predicted"/>
<keyword evidence="2" id="KW-1185">Reference proteome</keyword>
<dbReference type="PANTHER" id="PTHR38681:SF1">
    <property type="entry name" value="RETROVIRUS-RELATED POL POLYPROTEIN FROM TRANSPOSON 412-LIKE PROTEIN"/>
    <property type="match status" value="1"/>
</dbReference>
<sequence>MKPFVSVDLKSSSHVFIRHDAVKKALQMPYDGPFKVIERSEKFFKVDVNGNEKNISVDRLKPAFMPYENPTQHDHSYSAEITDRKKKVKSVDFKI</sequence>
<comment type="caution">
    <text evidence="1">The sequence shown here is derived from an EMBL/GenBank/DDBJ whole genome shotgun (WGS) entry which is preliminary data.</text>
</comment>
<dbReference type="EMBL" id="CARXXK010000003">
    <property type="protein sequence ID" value="CAI6363078.1"/>
    <property type="molecule type" value="Genomic_DNA"/>
</dbReference>
<dbReference type="AlphaFoldDB" id="A0AAV0X4U9"/>
<dbReference type="Proteomes" id="UP001160148">
    <property type="component" value="Unassembled WGS sequence"/>
</dbReference>
<evidence type="ECO:0000313" key="1">
    <source>
        <dbReference type="EMBL" id="CAI6363078.1"/>
    </source>
</evidence>
<evidence type="ECO:0000313" key="2">
    <source>
        <dbReference type="Proteomes" id="UP001160148"/>
    </source>
</evidence>
<reference evidence="1 2" key="1">
    <citation type="submission" date="2023-01" db="EMBL/GenBank/DDBJ databases">
        <authorList>
            <person name="Whitehead M."/>
        </authorList>
    </citation>
    <scope>NUCLEOTIDE SEQUENCE [LARGE SCALE GENOMIC DNA]</scope>
</reference>